<evidence type="ECO:0000256" key="1">
    <source>
        <dbReference type="SAM" id="Phobius"/>
    </source>
</evidence>
<reference evidence="2" key="2">
    <citation type="journal article" date="2021" name="PeerJ">
        <title>Extensive microbial diversity within the chicken gut microbiome revealed by metagenomics and culture.</title>
        <authorList>
            <person name="Gilroy R."/>
            <person name="Ravi A."/>
            <person name="Getino M."/>
            <person name="Pursley I."/>
            <person name="Horton D.L."/>
            <person name="Alikhan N.F."/>
            <person name="Baker D."/>
            <person name="Gharbi K."/>
            <person name="Hall N."/>
            <person name="Watson M."/>
            <person name="Adriaenssens E.M."/>
            <person name="Foster-Nyarko E."/>
            <person name="Jarju S."/>
            <person name="Secka A."/>
            <person name="Antonio M."/>
            <person name="Oren A."/>
            <person name="Chaudhuri R.R."/>
            <person name="La Ragione R."/>
            <person name="Hildebrand F."/>
            <person name="Pallen M.J."/>
        </authorList>
    </citation>
    <scope>NUCLEOTIDE SEQUENCE</scope>
    <source>
        <strain evidence="2">CHK152-2871</strain>
    </source>
</reference>
<comment type="caution">
    <text evidence="2">The sequence shown here is derived from an EMBL/GenBank/DDBJ whole genome shotgun (WGS) entry which is preliminary data.</text>
</comment>
<accession>A0A9D1FJ38</accession>
<sequence length="157" mass="18504">MQNDEKFLVLEQYRIYSEAKEAFTTRNFQTNRFYLITSLVLFLFLYIFFALTPSLMPLIVGSIVGMAVCVMWWLNLDSYQFLIKIKYSKVLEEIEKLLPANPYKKEYEAFCEAKKNKKAIVFSDFQKFLVIVLFCVFLVIFSNNVTLFVLNFFKAGV</sequence>
<gene>
    <name evidence="2" type="ORF">IAA86_05475</name>
</gene>
<keyword evidence="1" id="KW-1133">Transmembrane helix</keyword>
<feature type="transmembrane region" description="Helical" evidence="1">
    <location>
        <begin position="128"/>
        <end position="153"/>
    </location>
</feature>
<dbReference type="Proteomes" id="UP000886865">
    <property type="component" value="Unassembled WGS sequence"/>
</dbReference>
<keyword evidence="1" id="KW-0812">Transmembrane</keyword>
<protein>
    <submittedName>
        <fullName evidence="2">Uncharacterized protein</fullName>
    </submittedName>
</protein>
<evidence type="ECO:0000313" key="3">
    <source>
        <dbReference type="Proteomes" id="UP000886865"/>
    </source>
</evidence>
<feature type="transmembrane region" description="Helical" evidence="1">
    <location>
        <begin position="33"/>
        <end position="52"/>
    </location>
</feature>
<organism evidence="2 3">
    <name type="scientific">Candidatus Galligastranaerophilus intestinavium</name>
    <dbReference type="NCBI Taxonomy" id="2840836"/>
    <lineage>
        <taxon>Bacteria</taxon>
        <taxon>Candidatus Galligastranaerophilus</taxon>
    </lineage>
</organism>
<evidence type="ECO:0000313" key="2">
    <source>
        <dbReference type="EMBL" id="HIS74448.1"/>
    </source>
</evidence>
<dbReference type="AlphaFoldDB" id="A0A9D1FJ38"/>
<reference evidence="2" key="1">
    <citation type="submission" date="2020-10" db="EMBL/GenBank/DDBJ databases">
        <authorList>
            <person name="Gilroy R."/>
        </authorList>
    </citation>
    <scope>NUCLEOTIDE SEQUENCE</scope>
    <source>
        <strain evidence="2">CHK152-2871</strain>
    </source>
</reference>
<proteinExistence type="predicted"/>
<dbReference type="EMBL" id="DVJQ01000048">
    <property type="protein sequence ID" value="HIS74448.1"/>
    <property type="molecule type" value="Genomic_DNA"/>
</dbReference>
<keyword evidence="1" id="KW-0472">Membrane</keyword>
<dbReference type="Pfam" id="PF24838">
    <property type="entry name" value="8xMP"/>
    <property type="match status" value="1"/>
</dbReference>
<name>A0A9D1FJ38_9BACT</name>
<dbReference type="InterPro" id="IPR056918">
    <property type="entry name" value="8xMP"/>
</dbReference>
<feature type="transmembrane region" description="Helical" evidence="1">
    <location>
        <begin position="58"/>
        <end position="76"/>
    </location>
</feature>